<gene>
    <name evidence="4" type="ORF">GCU69_19400</name>
</gene>
<dbReference type="Proteomes" id="UP000621266">
    <property type="component" value="Unassembled WGS sequence"/>
</dbReference>
<dbReference type="PANTHER" id="PTHR42748">
    <property type="entry name" value="NITROGEN METABOLITE REPRESSION PROTEIN NMRA FAMILY MEMBER"/>
    <property type="match status" value="1"/>
</dbReference>
<dbReference type="InterPro" id="IPR051164">
    <property type="entry name" value="NmrA-like_oxidored"/>
</dbReference>
<evidence type="ECO:0000259" key="3">
    <source>
        <dbReference type="Pfam" id="PF05368"/>
    </source>
</evidence>
<dbReference type="InterPro" id="IPR036291">
    <property type="entry name" value="NAD(P)-bd_dom_sf"/>
</dbReference>
<evidence type="ECO:0000313" key="5">
    <source>
        <dbReference type="Proteomes" id="UP000621266"/>
    </source>
</evidence>
<proteinExistence type="inferred from homology"/>
<dbReference type="PANTHER" id="PTHR42748:SF7">
    <property type="entry name" value="NMRA LIKE REDOX SENSOR 1-RELATED"/>
    <property type="match status" value="1"/>
</dbReference>
<dbReference type="Gene3D" id="3.40.50.720">
    <property type="entry name" value="NAD(P)-binding Rossmann-like Domain"/>
    <property type="match status" value="1"/>
</dbReference>
<name>A0ABQ7FJR0_9ACTN</name>
<keyword evidence="2" id="KW-0521">NADP</keyword>
<reference evidence="4 5" key="1">
    <citation type="submission" date="2019-10" db="EMBL/GenBank/DDBJ databases">
        <title>Streptomyces tenebrisbrunneis sp.nov., an endogenous actinomycete isolated from of Lycium ruthenicum.</title>
        <authorList>
            <person name="Ma L."/>
        </authorList>
    </citation>
    <scope>NUCLEOTIDE SEQUENCE [LARGE SCALE GENOMIC DNA]</scope>
    <source>
        <strain evidence="4 5">TRM 66187</strain>
    </source>
</reference>
<dbReference type="InterPro" id="IPR008030">
    <property type="entry name" value="NmrA-like"/>
</dbReference>
<dbReference type="RefSeq" id="WP_098753864.1">
    <property type="nucleotide sequence ID" value="NZ_WHPN01000314.1"/>
</dbReference>
<dbReference type="Gene3D" id="3.90.25.10">
    <property type="entry name" value="UDP-galactose 4-epimerase, domain 1"/>
    <property type="match status" value="1"/>
</dbReference>
<evidence type="ECO:0000313" key="4">
    <source>
        <dbReference type="EMBL" id="KAF4407467.1"/>
    </source>
</evidence>
<evidence type="ECO:0000256" key="2">
    <source>
        <dbReference type="ARBA" id="ARBA00022857"/>
    </source>
</evidence>
<dbReference type="EMBL" id="WHPN01000314">
    <property type="protein sequence ID" value="KAF4407467.1"/>
    <property type="molecule type" value="Genomic_DNA"/>
</dbReference>
<organism evidence="4 5">
    <name type="scientific">Streptomyces lycii</name>
    <dbReference type="NCBI Taxonomy" id="2654337"/>
    <lineage>
        <taxon>Bacteria</taxon>
        <taxon>Bacillati</taxon>
        <taxon>Actinomycetota</taxon>
        <taxon>Actinomycetes</taxon>
        <taxon>Kitasatosporales</taxon>
        <taxon>Streptomycetaceae</taxon>
        <taxon>Streptomyces</taxon>
    </lineage>
</organism>
<comment type="similarity">
    <text evidence="1">Belongs to the NmrA-type oxidoreductase family.</text>
</comment>
<dbReference type="SUPFAM" id="SSF51735">
    <property type="entry name" value="NAD(P)-binding Rossmann-fold domains"/>
    <property type="match status" value="1"/>
</dbReference>
<keyword evidence="5" id="KW-1185">Reference proteome</keyword>
<sequence>MTDQQRASTDSRVILVTGATGNQGGATVDALLRHPGPWRVRALTRSPDGEAARALVARGAEVVGGDMADRAAMNRAVEGAYGVFSVQNFRTAKAAGEVEQGTVLAEAAAEAGVQHFVYSSVGGAERVRGIPHFDTKWRIEQRVRELGLPATVLRPAAFMDMFGMPRMRAMTLGVWASALSPGRPLQMIAVRDIGEFAARAFERPGEFLGRELEIAGDELTVDRIVGTVESVEGSRPRKFPMPSLMLRMMGGEAKMFRWCDEEGFRADIAALRGVHPGLLTFEQWLRAREAKPEQRRAA</sequence>
<evidence type="ECO:0000256" key="1">
    <source>
        <dbReference type="ARBA" id="ARBA00006328"/>
    </source>
</evidence>
<dbReference type="CDD" id="cd05251">
    <property type="entry name" value="NmrA_like_SDR_a"/>
    <property type="match status" value="1"/>
</dbReference>
<accession>A0ABQ7FJR0</accession>
<dbReference type="Pfam" id="PF05368">
    <property type="entry name" value="NmrA"/>
    <property type="match status" value="1"/>
</dbReference>
<comment type="caution">
    <text evidence="4">The sequence shown here is derived from an EMBL/GenBank/DDBJ whole genome shotgun (WGS) entry which is preliminary data.</text>
</comment>
<protein>
    <submittedName>
        <fullName evidence="4">NmrA/HSCARG family protein</fullName>
    </submittedName>
</protein>
<feature type="domain" description="NmrA-like" evidence="3">
    <location>
        <begin position="12"/>
        <end position="248"/>
    </location>
</feature>